<dbReference type="InterPro" id="IPR036116">
    <property type="entry name" value="FN3_sf"/>
</dbReference>
<dbReference type="SUPFAM" id="SSF49785">
    <property type="entry name" value="Galactose-binding domain-like"/>
    <property type="match status" value="1"/>
</dbReference>
<dbReference type="InterPro" id="IPR003961">
    <property type="entry name" value="FN3_dom"/>
</dbReference>
<evidence type="ECO:0000256" key="4">
    <source>
        <dbReference type="ARBA" id="ARBA00022801"/>
    </source>
</evidence>
<protein>
    <recommendedName>
        <fullName evidence="2">cellulase</fullName>
        <ecNumber evidence="2">3.2.1.4</ecNumber>
    </recommendedName>
</protein>
<dbReference type="SUPFAM" id="SSF51445">
    <property type="entry name" value="(Trans)glycosidases"/>
    <property type="match status" value="1"/>
</dbReference>
<accession>A0A0H4LPU9</accession>
<dbReference type="CDD" id="cd00063">
    <property type="entry name" value="FN3"/>
    <property type="match status" value="1"/>
</dbReference>
<dbReference type="Pfam" id="PF03425">
    <property type="entry name" value="CBM_11"/>
    <property type="match status" value="1"/>
</dbReference>
<evidence type="ECO:0000256" key="6">
    <source>
        <dbReference type="ARBA" id="ARBA00023295"/>
    </source>
</evidence>
<dbReference type="SUPFAM" id="SSF49384">
    <property type="entry name" value="Carbohydrate-binding domain"/>
    <property type="match status" value="1"/>
</dbReference>
<keyword evidence="7" id="KW-0119">Carbohydrate metabolism</keyword>
<dbReference type="GO" id="GO:0008422">
    <property type="term" value="F:beta-glucosidase activity"/>
    <property type="evidence" value="ECO:0007669"/>
    <property type="project" value="TreeGrafter"/>
</dbReference>
<dbReference type="EC" id="3.2.1.4" evidence="2"/>
<dbReference type="Pfam" id="PF00942">
    <property type="entry name" value="CBM_3"/>
    <property type="match status" value="1"/>
</dbReference>
<dbReference type="InterPro" id="IPR001547">
    <property type="entry name" value="Glyco_hydro_5"/>
</dbReference>
<dbReference type="InterPro" id="IPR050386">
    <property type="entry name" value="Glycosyl_hydrolase_5"/>
</dbReference>
<proteinExistence type="predicted"/>
<dbReference type="Gene3D" id="2.60.120.430">
    <property type="entry name" value="Galactose-binding lectin"/>
    <property type="match status" value="1"/>
</dbReference>
<dbReference type="GO" id="GO:0030248">
    <property type="term" value="F:cellulose binding"/>
    <property type="evidence" value="ECO:0007669"/>
    <property type="project" value="InterPro"/>
</dbReference>
<dbReference type="PROSITE" id="PS00659">
    <property type="entry name" value="GLYCOSYL_HYDROL_F5"/>
    <property type="match status" value="1"/>
</dbReference>
<dbReference type="InterPro" id="IPR018087">
    <property type="entry name" value="Glyco_hydro_5_CS"/>
</dbReference>
<dbReference type="SMR" id="A0A0H4LPU9"/>
<dbReference type="InterPro" id="IPR008979">
    <property type="entry name" value="Galactose-bd-like_sf"/>
</dbReference>
<evidence type="ECO:0000256" key="3">
    <source>
        <dbReference type="ARBA" id="ARBA00022729"/>
    </source>
</evidence>
<keyword evidence="3" id="KW-0732">Signal</keyword>
<name>A0A0H4LPU9_9BACL</name>
<dbReference type="Pfam" id="PF00150">
    <property type="entry name" value="Cellulase"/>
    <property type="match status" value="1"/>
</dbReference>
<dbReference type="GO" id="GO:0005576">
    <property type="term" value="C:extracellular region"/>
    <property type="evidence" value="ECO:0007669"/>
    <property type="project" value="TreeGrafter"/>
</dbReference>
<keyword evidence="6" id="KW-0326">Glycosidase</keyword>
<keyword evidence="7" id="KW-0624">Polysaccharide degradation</keyword>
<organism evidence="8">
    <name type="scientific">Paenibacillus curdlanolyticus</name>
    <dbReference type="NCBI Taxonomy" id="59840"/>
    <lineage>
        <taxon>Bacteria</taxon>
        <taxon>Bacillati</taxon>
        <taxon>Bacillota</taxon>
        <taxon>Bacilli</taxon>
        <taxon>Bacillales</taxon>
        <taxon>Paenibacillaceae</taxon>
        <taxon>Paenibacillus</taxon>
    </lineage>
</organism>
<dbReference type="Gene3D" id="2.60.40.710">
    <property type="entry name" value="Endoglucanase-like"/>
    <property type="match status" value="1"/>
</dbReference>
<dbReference type="PROSITE" id="PS50853">
    <property type="entry name" value="FN3"/>
    <property type="match status" value="1"/>
</dbReference>
<dbReference type="InterPro" id="IPR036966">
    <property type="entry name" value="CBM3_sf"/>
</dbReference>
<evidence type="ECO:0000256" key="5">
    <source>
        <dbReference type="ARBA" id="ARBA00023001"/>
    </source>
</evidence>
<evidence type="ECO:0000256" key="2">
    <source>
        <dbReference type="ARBA" id="ARBA00012601"/>
    </source>
</evidence>
<evidence type="ECO:0000313" key="8">
    <source>
        <dbReference type="EMBL" id="AKP16689.1"/>
    </source>
</evidence>
<dbReference type="SMART" id="SM01067">
    <property type="entry name" value="CBM_3"/>
    <property type="match status" value="1"/>
</dbReference>
<evidence type="ECO:0000256" key="1">
    <source>
        <dbReference type="ARBA" id="ARBA00000966"/>
    </source>
</evidence>
<dbReference type="InterPro" id="IPR013783">
    <property type="entry name" value="Ig-like_fold"/>
</dbReference>
<dbReference type="EMBL" id="KP698737">
    <property type="protein sequence ID" value="AKP16689.1"/>
    <property type="molecule type" value="Genomic_DNA"/>
</dbReference>
<keyword evidence="4" id="KW-0378">Hydrolase</keyword>
<keyword evidence="5" id="KW-0136">Cellulose degradation</keyword>
<dbReference type="InterPro" id="IPR001956">
    <property type="entry name" value="CBM3"/>
</dbReference>
<dbReference type="PANTHER" id="PTHR31297">
    <property type="entry name" value="GLUCAN ENDO-1,6-BETA-GLUCOSIDASE B"/>
    <property type="match status" value="1"/>
</dbReference>
<dbReference type="InterPro" id="IPR005087">
    <property type="entry name" value="CBM11"/>
</dbReference>
<reference evidence="8" key="1">
    <citation type="submission" date="2015-01" db="EMBL/GenBank/DDBJ databases">
        <authorList>
            <person name="Saetung S."/>
            <person name="Waeonukul R."/>
            <person name="Pason P."/>
            <person name="Tachaapaikoon C."/>
            <person name="Ratanakhanokchai K."/>
            <person name="Kosugi A."/>
        </authorList>
    </citation>
    <scope>NUCLEOTIDE SEQUENCE</scope>
    <source>
        <strain evidence="8">B-6</strain>
    </source>
</reference>
<dbReference type="Gene3D" id="3.20.20.80">
    <property type="entry name" value="Glycosidases"/>
    <property type="match status" value="1"/>
</dbReference>
<dbReference type="InterPro" id="IPR017853">
    <property type="entry name" value="GH"/>
</dbReference>
<dbReference type="PROSITE" id="PS51172">
    <property type="entry name" value="CBM3"/>
    <property type="match status" value="1"/>
</dbReference>
<dbReference type="InterPro" id="IPR008965">
    <property type="entry name" value="CBM2/CBM3_carb-bd_dom_sf"/>
</dbReference>
<dbReference type="GO" id="GO:0030245">
    <property type="term" value="P:cellulose catabolic process"/>
    <property type="evidence" value="ECO:0007669"/>
    <property type="project" value="UniProtKB-KW"/>
</dbReference>
<evidence type="ECO:0000256" key="7">
    <source>
        <dbReference type="ARBA" id="ARBA00023326"/>
    </source>
</evidence>
<dbReference type="PANTHER" id="PTHR31297:SF17">
    <property type="entry name" value="ENDOGLUCANASE"/>
    <property type="match status" value="1"/>
</dbReference>
<dbReference type="AlphaFoldDB" id="A0A0H4LPU9"/>
<dbReference type="Gene3D" id="2.60.40.10">
    <property type="entry name" value="Immunoglobulins"/>
    <property type="match status" value="1"/>
</dbReference>
<dbReference type="GO" id="GO:0008810">
    <property type="term" value="F:cellulase activity"/>
    <property type="evidence" value="ECO:0007669"/>
    <property type="project" value="UniProtKB-EC"/>
</dbReference>
<comment type="catalytic activity">
    <reaction evidence="1">
        <text>Endohydrolysis of (1-&gt;4)-beta-D-glucosidic linkages in cellulose, lichenin and cereal beta-D-glucans.</text>
        <dbReference type="EC" id="3.2.1.4"/>
    </reaction>
</comment>
<dbReference type="GO" id="GO:0009986">
    <property type="term" value="C:cell surface"/>
    <property type="evidence" value="ECO:0007669"/>
    <property type="project" value="TreeGrafter"/>
</dbReference>
<dbReference type="SUPFAM" id="SSF49265">
    <property type="entry name" value="Fibronectin type III"/>
    <property type="match status" value="1"/>
</dbReference>
<sequence>MRKYLMCGLIVSMLLAIVPAFNMKAEAVDLENLISRMGYGINMGNTLEPPNEGEWATEAREYYFDDYKAAGFGHVRIPVRWDLHTMNEYPYTIDPVFLDRVEQIIDWSLSRGLITIVNSHHDEWIMEGYEANIARFESIWQQIAQRFQNKSNDLIFELLNEPHGNMTDNQVNDMNHRLISLIRNTNPDRAIIIGAGGWNSWRSLVYSMQIPNDPNLIATFHYYDPYAFTHELNGPWGTEADQLEIRKAFAEVKAWSDKNQIPVYLGEYGARVENDRTSRLTYYDFMSDLAARSGFPSAVWDDEGWFKVYDRNNRTFDAEIVYNIMNEGPFSWPDIEEPGTISPPAFPPLYAYGEEIFEDFDQARAPWGSYSGSGAVIDAAIVPNGDGQAMQVAYTGAQSGYWGVVQGLPSDWSSWLKLSIDVKATNTNTFNLVLTENGTDGDGEQWKYTISPTTSWKTFVIPFADFTKRIDYQPPGEDANNVLNLNNLNNIQLLQNNSGSGTITVDNIKLIGLPEGTVQTPALTANAGDSQVTLTWKAASEAQTYSVLRAEGSGEFVTLATGLTDLSYTDNTVTNGVSYQYQVVAVNSAGTDVTNTVSASPFAPINLAVQYRALDPNPTNNSATPNFIIRNDGDTTIDLSNVKLRYYFTKDVAAEFRFWSDWAAVGKENVQGRFVDLAVPTANADAYLELSFTPEAGVLAPGSTTGQIHGRFSAADWSNLNELNDYSFNGEVTSYTDSTKVTLYVNDKLVWGVEPS</sequence>